<accession>A0A1T4SYB3</accession>
<evidence type="ECO:0008006" key="3">
    <source>
        <dbReference type="Google" id="ProtNLM"/>
    </source>
</evidence>
<evidence type="ECO:0000313" key="2">
    <source>
        <dbReference type="Proteomes" id="UP000190637"/>
    </source>
</evidence>
<name>A0A1T4SYB3_9ACTN</name>
<dbReference type="EMBL" id="FUWS01000012">
    <property type="protein sequence ID" value="SKA33244.1"/>
    <property type="molecule type" value="Genomic_DNA"/>
</dbReference>
<proteinExistence type="predicted"/>
<dbReference type="OrthoDB" id="3215049at2"/>
<evidence type="ECO:0000313" key="1">
    <source>
        <dbReference type="EMBL" id="SKA33244.1"/>
    </source>
</evidence>
<dbReference type="Proteomes" id="UP000190637">
    <property type="component" value="Unassembled WGS sequence"/>
</dbReference>
<dbReference type="AlphaFoldDB" id="A0A1T4SYB3"/>
<dbReference type="InterPro" id="IPR025629">
    <property type="entry name" value="DUF4287"/>
</dbReference>
<gene>
    <name evidence="1" type="ORF">SAMN02745673_04165</name>
</gene>
<sequence>MSVTHSPETHALLIARVPTVTGRELHEWFTTLDNGPGLRRCSERSNWLADEHRISLGYARAIVQEYDRRRHNRSAVPPQRS</sequence>
<dbReference type="RefSeq" id="WP_078763408.1">
    <property type="nucleotide sequence ID" value="NZ_FUWS01000012.1"/>
</dbReference>
<organism evidence="1 2">
    <name type="scientific">Marinactinospora thermotolerans DSM 45154</name>
    <dbReference type="NCBI Taxonomy" id="1122192"/>
    <lineage>
        <taxon>Bacteria</taxon>
        <taxon>Bacillati</taxon>
        <taxon>Actinomycetota</taxon>
        <taxon>Actinomycetes</taxon>
        <taxon>Streptosporangiales</taxon>
        <taxon>Nocardiopsidaceae</taxon>
        <taxon>Marinactinospora</taxon>
    </lineage>
</organism>
<protein>
    <recommendedName>
        <fullName evidence="3">DUF4287 domain-containing protein</fullName>
    </recommendedName>
</protein>
<reference evidence="1 2" key="1">
    <citation type="submission" date="2017-02" db="EMBL/GenBank/DDBJ databases">
        <authorList>
            <person name="Peterson S.W."/>
        </authorList>
    </citation>
    <scope>NUCLEOTIDE SEQUENCE [LARGE SCALE GENOMIC DNA]</scope>
    <source>
        <strain evidence="1 2">DSM 45154</strain>
    </source>
</reference>
<keyword evidence="2" id="KW-1185">Reference proteome</keyword>
<dbReference type="Pfam" id="PF14117">
    <property type="entry name" value="DUF4287"/>
    <property type="match status" value="1"/>
</dbReference>